<feature type="domain" description="TonB-dependent receptor plug" evidence="14">
    <location>
        <begin position="77"/>
        <end position="177"/>
    </location>
</feature>
<feature type="chain" id="PRO_5046185645" evidence="12">
    <location>
        <begin position="44"/>
        <end position="724"/>
    </location>
</feature>
<evidence type="ECO:0000313" key="15">
    <source>
        <dbReference type="EMBL" id="GAA6146606.1"/>
    </source>
</evidence>
<dbReference type="InterPro" id="IPR012910">
    <property type="entry name" value="Plug_dom"/>
</dbReference>
<keyword evidence="12" id="KW-0732">Signal</keyword>
<keyword evidence="16" id="KW-1185">Reference proteome</keyword>
<keyword evidence="6 11" id="KW-0798">TonB box</keyword>
<evidence type="ECO:0000256" key="4">
    <source>
        <dbReference type="ARBA" id="ARBA00022452"/>
    </source>
</evidence>
<dbReference type="InterPro" id="IPR037066">
    <property type="entry name" value="Plug_dom_sf"/>
</dbReference>
<evidence type="ECO:0000256" key="11">
    <source>
        <dbReference type="RuleBase" id="RU003357"/>
    </source>
</evidence>
<keyword evidence="5 10" id="KW-0812">Transmembrane</keyword>
<gene>
    <name evidence="15" type="ORF">NBRC116585_27240</name>
</gene>
<dbReference type="Pfam" id="PF07715">
    <property type="entry name" value="Plug"/>
    <property type="match status" value="1"/>
</dbReference>
<keyword evidence="9 10" id="KW-0998">Cell outer membrane</keyword>
<organism evidence="15 16">
    <name type="scientific">Thalassolituus maritimus</name>
    <dbReference type="NCBI Taxonomy" id="484498"/>
    <lineage>
        <taxon>Bacteria</taxon>
        <taxon>Pseudomonadati</taxon>
        <taxon>Pseudomonadota</taxon>
        <taxon>Gammaproteobacteria</taxon>
        <taxon>Oceanospirillales</taxon>
        <taxon>Oceanospirillaceae</taxon>
        <taxon>Thalassolituus</taxon>
    </lineage>
</organism>
<dbReference type="RefSeq" id="WP_353295829.1">
    <property type="nucleotide sequence ID" value="NZ_BAABWH010000009.1"/>
</dbReference>
<sequence>MLKKLSSLPPFSTAKLPFTTLPLRALTLALALPQALLSLAVNASNETDTSPNESDVALDTVTVTYQQAYRGNTAPEALPQSMDVLDSSLLDGPLTDLQTALSYSPSVSRQNSLGGLWDSFAVRGFPGNENMPSGYLINGFSGGRGFSGRRDISAIDYIEIQKGPGSALYGRGEPGGTINIITKKPQFLPAGSITLEGGSYNHKRLEGDYTRGINDQLAFRVTGALQDSDSFRDEVFQRRKVLNPSLLFTPSDDTKVLYEGEYLNHEQLFDRGIVVLDNDFDTVPRSRYLGEPGDGATEVRAIGHQLSLEQQLNSEWRMSLGYSNRRSWLDGFSSDTELSPSRQSLYDDGETLTRQRRLRDYQTADHSFRAELSGSAMTGNIEHNLLLGADGYRYRLDQNLDRYRGGNGTYTLNIFAPEYGQDQPEVAPLNRNHELQHGYGFYLQDLMTLTDDLRVLVGARFDQYWQSLHEKVYGAPQSDSGNVTSPRVGVTYDLTDELTTYVSHSRGFLPLTGSDADGNGFDPERSRASEVGVRYSDAGWYASLAYFQATKSNVLTADPVNAGFSTQLGEAKSDGVEVEASGQLSAQTSLRVSYTWLDSRTSKDAVNPDWGVEIPAGSALVNIPEHSANLMLRHHLMIRNIPSHAALTVNYVGERLGETVDPDYILPEHWLVDVSAGVEVLPDLTVEAAVTNLTDTFWVDNSYSALWTQPGAPRTYKASLTYEF</sequence>
<dbReference type="PANTHER" id="PTHR32552">
    <property type="entry name" value="FERRICHROME IRON RECEPTOR-RELATED"/>
    <property type="match status" value="1"/>
</dbReference>
<dbReference type="PANTHER" id="PTHR32552:SF90">
    <property type="entry name" value="METAL-PSEUDOPALINE RECEPTOR CNTO"/>
    <property type="match status" value="1"/>
</dbReference>
<dbReference type="Gene3D" id="2.40.170.20">
    <property type="entry name" value="TonB-dependent receptor, beta-barrel domain"/>
    <property type="match status" value="1"/>
</dbReference>
<dbReference type="Proteomes" id="UP001481413">
    <property type="component" value="Unassembled WGS sequence"/>
</dbReference>
<evidence type="ECO:0000256" key="5">
    <source>
        <dbReference type="ARBA" id="ARBA00022692"/>
    </source>
</evidence>
<evidence type="ECO:0000256" key="9">
    <source>
        <dbReference type="ARBA" id="ARBA00023237"/>
    </source>
</evidence>
<comment type="subcellular location">
    <subcellularLocation>
        <location evidence="1 10">Cell outer membrane</location>
        <topology evidence="1 10">Multi-pass membrane protein</topology>
    </subcellularLocation>
</comment>
<keyword evidence="4 10" id="KW-1134">Transmembrane beta strand</keyword>
<evidence type="ECO:0000256" key="3">
    <source>
        <dbReference type="ARBA" id="ARBA00022448"/>
    </source>
</evidence>
<comment type="similarity">
    <text evidence="2 10 11">Belongs to the TonB-dependent receptor family.</text>
</comment>
<dbReference type="EMBL" id="BAABWH010000009">
    <property type="protein sequence ID" value="GAA6146606.1"/>
    <property type="molecule type" value="Genomic_DNA"/>
</dbReference>
<dbReference type="InterPro" id="IPR010105">
    <property type="entry name" value="TonB_sidphr_rcpt"/>
</dbReference>
<evidence type="ECO:0000256" key="12">
    <source>
        <dbReference type="SAM" id="SignalP"/>
    </source>
</evidence>
<keyword evidence="8 15" id="KW-0675">Receptor</keyword>
<accession>A0ABQ0A2I7</accession>
<dbReference type="InterPro" id="IPR036942">
    <property type="entry name" value="Beta-barrel_TonB_sf"/>
</dbReference>
<protein>
    <submittedName>
        <fullName evidence="15">TonB-dependent siderophore receptor</fullName>
    </submittedName>
</protein>
<evidence type="ECO:0000256" key="6">
    <source>
        <dbReference type="ARBA" id="ARBA00023077"/>
    </source>
</evidence>
<evidence type="ECO:0000256" key="7">
    <source>
        <dbReference type="ARBA" id="ARBA00023136"/>
    </source>
</evidence>
<dbReference type="Gene3D" id="2.170.130.10">
    <property type="entry name" value="TonB-dependent receptor, plug domain"/>
    <property type="match status" value="1"/>
</dbReference>
<keyword evidence="7 10" id="KW-0472">Membrane</keyword>
<evidence type="ECO:0000256" key="10">
    <source>
        <dbReference type="PROSITE-ProRule" id="PRU01360"/>
    </source>
</evidence>
<dbReference type="InterPro" id="IPR000531">
    <property type="entry name" value="Beta-barrel_TonB"/>
</dbReference>
<comment type="caution">
    <text evidence="15">The sequence shown here is derived from an EMBL/GenBank/DDBJ whole genome shotgun (WGS) entry which is preliminary data.</text>
</comment>
<evidence type="ECO:0000259" key="13">
    <source>
        <dbReference type="Pfam" id="PF00593"/>
    </source>
</evidence>
<evidence type="ECO:0000259" key="14">
    <source>
        <dbReference type="Pfam" id="PF07715"/>
    </source>
</evidence>
<name>A0ABQ0A2I7_9GAMM</name>
<evidence type="ECO:0000256" key="2">
    <source>
        <dbReference type="ARBA" id="ARBA00009810"/>
    </source>
</evidence>
<dbReference type="InterPro" id="IPR039426">
    <property type="entry name" value="TonB-dep_rcpt-like"/>
</dbReference>
<evidence type="ECO:0000313" key="16">
    <source>
        <dbReference type="Proteomes" id="UP001481413"/>
    </source>
</evidence>
<dbReference type="Pfam" id="PF00593">
    <property type="entry name" value="TonB_dep_Rec_b-barrel"/>
    <property type="match status" value="1"/>
</dbReference>
<dbReference type="SUPFAM" id="SSF56935">
    <property type="entry name" value="Porins"/>
    <property type="match status" value="1"/>
</dbReference>
<dbReference type="CDD" id="cd01347">
    <property type="entry name" value="ligand_gated_channel"/>
    <property type="match status" value="1"/>
</dbReference>
<keyword evidence="3 10" id="KW-0813">Transport</keyword>
<proteinExistence type="inferred from homology"/>
<reference evidence="15 16" key="1">
    <citation type="submission" date="2024-04" db="EMBL/GenBank/DDBJ databases">
        <title>Draft genome sequence of Thalassolituus maritimus NBRC 116585.</title>
        <authorList>
            <person name="Miyakawa T."/>
            <person name="Kusuya Y."/>
            <person name="Miura T."/>
        </authorList>
    </citation>
    <scope>NUCLEOTIDE SEQUENCE [LARGE SCALE GENOMIC DNA]</scope>
    <source>
        <strain evidence="15 16">5NW40-0001</strain>
    </source>
</reference>
<dbReference type="PROSITE" id="PS52016">
    <property type="entry name" value="TONB_DEPENDENT_REC_3"/>
    <property type="match status" value="1"/>
</dbReference>
<feature type="signal peptide" evidence="12">
    <location>
        <begin position="1"/>
        <end position="43"/>
    </location>
</feature>
<feature type="domain" description="TonB-dependent receptor-like beta-barrel" evidence="13">
    <location>
        <begin position="248"/>
        <end position="693"/>
    </location>
</feature>
<evidence type="ECO:0000256" key="8">
    <source>
        <dbReference type="ARBA" id="ARBA00023170"/>
    </source>
</evidence>
<evidence type="ECO:0000256" key="1">
    <source>
        <dbReference type="ARBA" id="ARBA00004571"/>
    </source>
</evidence>
<dbReference type="NCBIfam" id="TIGR01783">
    <property type="entry name" value="TonB-siderophor"/>
    <property type="match status" value="1"/>
</dbReference>